<comment type="caution">
    <text evidence="2">The sequence shown here is derived from an EMBL/GenBank/DDBJ whole genome shotgun (WGS) entry which is preliminary data.</text>
</comment>
<proteinExistence type="predicted"/>
<keyword evidence="3" id="KW-1185">Reference proteome</keyword>
<name>A0ABQ6MM47_9STRA</name>
<dbReference type="PANTHER" id="PTHR22895:SF0">
    <property type="entry name" value="ARMADILLO REPEAT-CONTAINING PROTEIN 6"/>
    <property type="match status" value="1"/>
</dbReference>
<accession>A0ABQ6MM47</accession>
<evidence type="ECO:0008006" key="4">
    <source>
        <dbReference type="Google" id="ProtNLM"/>
    </source>
</evidence>
<gene>
    <name evidence="2" type="ORF">TeGR_g1453</name>
</gene>
<dbReference type="Proteomes" id="UP001165060">
    <property type="component" value="Unassembled WGS sequence"/>
</dbReference>
<dbReference type="PANTHER" id="PTHR22895">
    <property type="entry name" value="ARMADILLO REPEAT-CONTAINING PROTEIN 6"/>
    <property type="match status" value="1"/>
</dbReference>
<dbReference type="SUPFAM" id="SSF48371">
    <property type="entry name" value="ARM repeat"/>
    <property type="match status" value="1"/>
</dbReference>
<sequence length="526" mass="56561">MAQFLPARVSQEAFDEVVKENMEDFEMSPPAAVEDAIKQFRTQGVLLDNLDLAPPTDARRAERAAFLSATERLDECVATDGSVELGTCGRSAAEIIADLQLISRLTTPADAKDKEAAQQAGIYRSLLVTNATIFTLMNLLSCAGPGARAVLLEAVGTIKGLTGLSLELKDAFVCQERVNKLMEEWGEDEEVLAALFSLVKVTCKAAENNKAYFCKSGGCKSIVRAMRTHKASTAVLGEACFVVTSLCKFDDFRKEVSGVHDNAKELHNLGIIPALVDVTNLALDGENLRLAVAAMSAVRVLAINDEIVQGLVAVGLLEKAKVALEKYIHDAHLASACIGVFRNVSGNDEIKSDLCTNGSLGHMITAMKQHAASGSIAEHGCGALAAMALRRPENVTHIFSCDGANILILAMKRHPKNVLVQRQGCLAIRNFVARNPEVKEPLMELGVEQVLRDAGAHQGAVDEAYAGLRDLGCEAGMVRFDENGKQIKMETFGDTKANFNTSVLASNDIDSRVDENSKPANQCIDF</sequence>
<evidence type="ECO:0000313" key="3">
    <source>
        <dbReference type="Proteomes" id="UP001165060"/>
    </source>
</evidence>
<reference evidence="2 3" key="1">
    <citation type="journal article" date="2023" name="Commun. Biol.">
        <title>Genome analysis of Parmales, the sister group of diatoms, reveals the evolutionary specialization of diatoms from phago-mixotrophs to photoautotrophs.</title>
        <authorList>
            <person name="Ban H."/>
            <person name="Sato S."/>
            <person name="Yoshikawa S."/>
            <person name="Yamada K."/>
            <person name="Nakamura Y."/>
            <person name="Ichinomiya M."/>
            <person name="Sato N."/>
            <person name="Blanc-Mathieu R."/>
            <person name="Endo H."/>
            <person name="Kuwata A."/>
            <person name="Ogata H."/>
        </authorList>
    </citation>
    <scope>NUCLEOTIDE SEQUENCE [LARGE SCALE GENOMIC DNA]</scope>
</reference>
<dbReference type="InterPro" id="IPR011989">
    <property type="entry name" value="ARM-like"/>
</dbReference>
<dbReference type="EMBL" id="BRYB01002971">
    <property type="protein sequence ID" value="GMI28393.1"/>
    <property type="molecule type" value="Genomic_DNA"/>
</dbReference>
<dbReference type="InterPro" id="IPR016024">
    <property type="entry name" value="ARM-type_fold"/>
</dbReference>
<evidence type="ECO:0000256" key="1">
    <source>
        <dbReference type="ARBA" id="ARBA00022737"/>
    </source>
</evidence>
<organism evidence="2 3">
    <name type="scientific">Tetraparma gracilis</name>
    <dbReference type="NCBI Taxonomy" id="2962635"/>
    <lineage>
        <taxon>Eukaryota</taxon>
        <taxon>Sar</taxon>
        <taxon>Stramenopiles</taxon>
        <taxon>Ochrophyta</taxon>
        <taxon>Bolidophyceae</taxon>
        <taxon>Parmales</taxon>
        <taxon>Triparmaceae</taxon>
        <taxon>Tetraparma</taxon>
    </lineage>
</organism>
<evidence type="ECO:0000313" key="2">
    <source>
        <dbReference type="EMBL" id="GMI28393.1"/>
    </source>
</evidence>
<protein>
    <recommendedName>
        <fullName evidence="4">Armadillo repeat-containing protein 6</fullName>
    </recommendedName>
</protein>
<dbReference type="Gene3D" id="1.25.10.10">
    <property type="entry name" value="Leucine-rich Repeat Variant"/>
    <property type="match status" value="1"/>
</dbReference>
<keyword evidence="1" id="KW-0677">Repeat</keyword>